<dbReference type="KEGG" id="amuc:Pan181_38620"/>
<dbReference type="OrthoDB" id="284598at2"/>
<dbReference type="AlphaFoldDB" id="A0A518ASD5"/>
<evidence type="ECO:0000256" key="1">
    <source>
        <dbReference type="SAM" id="SignalP"/>
    </source>
</evidence>
<gene>
    <name evidence="2" type="ORF">Pan181_38620</name>
</gene>
<keyword evidence="3" id="KW-1185">Reference proteome</keyword>
<protein>
    <recommendedName>
        <fullName evidence="4">PEP-CTERM protein-sorting domain-containing protein</fullName>
    </recommendedName>
</protein>
<feature type="chain" id="PRO_5022227958" description="PEP-CTERM protein-sorting domain-containing protein" evidence="1">
    <location>
        <begin position="19"/>
        <end position="239"/>
    </location>
</feature>
<name>A0A518ASD5_9BACT</name>
<evidence type="ECO:0000313" key="3">
    <source>
        <dbReference type="Proteomes" id="UP000315750"/>
    </source>
</evidence>
<dbReference type="RefSeq" id="WP_145248932.1">
    <property type="nucleotide sequence ID" value="NZ_CP036278.1"/>
</dbReference>
<sequence length="239" mass="24973" precursor="true">MKIYCTLIALIASLGFQAATFAAFVEPQSWTRGDGGTTYQEWGVFDAYPTDNTPDVGDINPNGTASLTENTGTAFTTSSGNIYGPGGATEFTVTIPEADVPTPQHDITAVVQFSTLGTELDYTSVLLNGLAPVDTAEIDRVALGGFGGSQIDTWMLFNVPYADFGDGVAGVEDLTLEFTASGAHMSLAALSIDTAIRPFGFYAEPNPVPEPTSIALCALIGAGGLVVAARRRFDLNANV</sequence>
<reference evidence="2 3" key="1">
    <citation type="submission" date="2019-02" db="EMBL/GenBank/DDBJ databases">
        <title>Deep-cultivation of Planctomycetes and their phenomic and genomic characterization uncovers novel biology.</title>
        <authorList>
            <person name="Wiegand S."/>
            <person name="Jogler M."/>
            <person name="Boedeker C."/>
            <person name="Pinto D."/>
            <person name="Vollmers J."/>
            <person name="Rivas-Marin E."/>
            <person name="Kohn T."/>
            <person name="Peeters S.H."/>
            <person name="Heuer A."/>
            <person name="Rast P."/>
            <person name="Oberbeckmann S."/>
            <person name="Bunk B."/>
            <person name="Jeske O."/>
            <person name="Meyerdierks A."/>
            <person name="Storesund J.E."/>
            <person name="Kallscheuer N."/>
            <person name="Luecker S."/>
            <person name="Lage O.M."/>
            <person name="Pohl T."/>
            <person name="Merkel B.J."/>
            <person name="Hornburger P."/>
            <person name="Mueller R.-W."/>
            <person name="Bruemmer F."/>
            <person name="Labrenz M."/>
            <person name="Spormann A.M."/>
            <person name="Op den Camp H."/>
            <person name="Overmann J."/>
            <person name="Amann R."/>
            <person name="Jetten M.S.M."/>
            <person name="Mascher T."/>
            <person name="Medema M.H."/>
            <person name="Devos D.P."/>
            <person name="Kaster A.-K."/>
            <person name="Ovreas L."/>
            <person name="Rohde M."/>
            <person name="Galperin M.Y."/>
            <person name="Jogler C."/>
        </authorList>
    </citation>
    <scope>NUCLEOTIDE SEQUENCE [LARGE SCALE GENOMIC DNA]</scope>
    <source>
        <strain evidence="2 3">Pan181</strain>
    </source>
</reference>
<dbReference type="Proteomes" id="UP000315750">
    <property type="component" value="Chromosome"/>
</dbReference>
<dbReference type="EMBL" id="CP036278">
    <property type="protein sequence ID" value="QDU57643.1"/>
    <property type="molecule type" value="Genomic_DNA"/>
</dbReference>
<accession>A0A518ASD5</accession>
<feature type="signal peptide" evidence="1">
    <location>
        <begin position="1"/>
        <end position="18"/>
    </location>
</feature>
<proteinExistence type="predicted"/>
<evidence type="ECO:0008006" key="4">
    <source>
        <dbReference type="Google" id="ProtNLM"/>
    </source>
</evidence>
<organism evidence="2 3">
    <name type="scientific">Aeoliella mucimassa</name>
    <dbReference type="NCBI Taxonomy" id="2527972"/>
    <lineage>
        <taxon>Bacteria</taxon>
        <taxon>Pseudomonadati</taxon>
        <taxon>Planctomycetota</taxon>
        <taxon>Planctomycetia</taxon>
        <taxon>Pirellulales</taxon>
        <taxon>Lacipirellulaceae</taxon>
        <taxon>Aeoliella</taxon>
    </lineage>
</organism>
<keyword evidence="1" id="KW-0732">Signal</keyword>
<evidence type="ECO:0000313" key="2">
    <source>
        <dbReference type="EMBL" id="QDU57643.1"/>
    </source>
</evidence>